<keyword evidence="12" id="KW-0326">Glycosidase</keyword>
<evidence type="ECO:0000256" key="1">
    <source>
        <dbReference type="ARBA" id="ARBA00001668"/>
    </source>
</evidence>
<dbReference type="PROSITE" id="PS51068">
    <property type="entry name" value="FPG_CAT"/>
    <property type="match status" value="1"/>
</dbReference>
<dbReference type="SUPFAM" id="SSF46946">
    <property type="entry name" value="S13-like H2TH domain"/>
    <property type="match status" value="1"/>
</dbReference>
<dbReference type="Proteomes" id="UP000051096">
    <property type="component" value="Unassembled WGS sequence"/>
</dbReference>
<keyword evidence="6" id="KW-0378">Hydrolase</keyword>
<dbReference type="SUPFAM" id="SSF57716">
    <property type="entry name" value="Glucocorticoid receptor-like (DNA-binding domain)"/>
    <property type="match status" value="1"/>
</dbReference>
<dbReference type="Gene3D" id="1.10.8.50">
    <property type="match status" value="1"/>
</dbReference>
<feature type="domain" description="FPG-type" evidence="14">
    <location>
        <begin position="228"/>
        <end position="274"/>
    </location>
</feature>
<evidence type="ECO:0000259" key="14">
    <source>
        <dbReference type="PROSITE" id="PS51066"/>
    </source>
</evidence>
<dbReference type="InterPro" id="IPR015886">
    <property type="entry name" value="H2TH_FPG"/>
</dbReference>
<organism evidence="16 17">
    <name type="scientific">candidate division WOR_3 bacterium SM23_60</name>
    <dbReference type="NCBI Taxonomy" id="1703780"/>
    <lineage>
        <taxon>Bacteria</taxon>
        <taxon>Bacteria division WOR-3</taxon>
    </lineage>
</organism>
<evidence type="ECO:0000313" key="16">
    <source>
        <dbReference type="EMBL" id="KPK69585.1"/>
    </source>
</evidence>
<dbReference type="AlphaFoldDB" id="A0A0S8GAA3"/>
<dbReference type="EMBL" id="LJUO01000120">
    <property type="protein sequence ID" value="KPK69585.1"/>
    <property type="molecule type" value="Genomic_DNA"/>
</dbReference>
<evidence type="ECO:0000256" key="3">
    <source>
        <dbReference type="ARBA" id="ARBA00022723"/>
    </source>
</evidence>
<sequence length="274" mass="31189">MFELPEMVTLAKQMNSALKGKVIKKGMLGNSPHKFVWYNRKHAEFEKLTKGKRFGKAHAQGRWLFVSLEPGYVLVFGECGGKMLFHPPGSDAPKKYHLFITFTDDSFLIAMTQMWGAYELYEKGEEKKRKYVRGMKPTPVDRAFTFDYFSHLIDDLTEKKSVKGLLTQDQLIPGLGNAIAQDIMFKARLNPRHPVDALTKAERKTLYDVITKTVNEVIKKGGRNDESDLYGNPGKYVRLMDKTAAGKPCPVCRKKVRKIQYLGGACYYCPNCQT</sequence>
<dbReference type="GO" id="GO:0003684">
    <property type="term" value="F:damaged DNA binding"/>
    <property type="evidence" value="ECO:0007669"/>
    <property type="project" value="InterPro"/>
</dbReference>
<keyword evidence="4" id="KW-0227">DNA damage</keyword>
<reference evidence="16 17" key="1">
    <citation type="journal article" date="2015" name="Microbiome">
        <title>Genomic resolution of linkages in carbon, nitrogen, and sulfur cycling among widespread estuary sediment bacteria.</title>
        <authorList>
            <person name="Baker B.J."/>
            <person name="Lazar C.S."/>
            <person name="Teske A.P."/>
            <person name="Dick G.J."/>
        </authorList>
    </citation>
    <scope>NUCLEOTIDE SEQUENCE [LARGE SCALE GENOMIC DNA]</scope>
    <source>
        <strain evidence="16">SM23_60</strain>
    </source>
</reference>
<keyword evidence="7" id="KW-0862">Zinc</keyword>
<keyword evidence="3" id="KW-0479">Metal-binding</keyword>
<comment type="similarity">
    <text evidence="2">Belongs to the FPG family.</text>
</comment>
<gene>
    <name evidence="16" type="ORF">AMJ87_10255</name>
</gene>
<evidence type="ECO:0000256" key="6">
    <source>
        <dbReference type="ARBA" id="ARBA00022801"/>
    </source>
</evidence>
<dbReference type="InterPro" id="IPR010979">
    <property type="entry name" value="Ribosomal_uS13-like_H2TH"/>
</dbReference>
<evidence type="ECO:0000256" key="8">
    <source>
        <dbReference type="ARBA" id="ARBA00023125"/>
    </source>
</evidence>
<dbReference type="SMART" id="SM01232">
    <property type="entry name" value="H2TH"/>
    <property type="match status" value="1"/>
</dbReference>
<evidence type="ECO:0000256" key="4">
    <source>
        <dbReference type="ARBA" id="ARBA00022763"/>
    </source>
</evidence>
<dbReference type="Gene3D" id="3.20.190.10">
    <property type="entry name" value="MutM-like, N-terminal"/>
    <property type="match status" value="1"/>
</dbReference>
<comment type="catalytic activity">
    <reaction evidence="1">
        <text>Hydrolysis of DNA containing ring-opened 7-methylguanine residues, releasing 2,6-diamino-4-hydroxy-5-(N-methyl)formamidopyrimidine.</text>
        <dbReference type="EC" id="3.2.2.23"/>
    </reaction>
</comment>
<evidence type="ECO:0000256" key="13">
    <source>
        <dbReference type="PROSITE-ProRule" id="PRU00391"/>
    </source>
</evidence>
<dbReference type="InterPro" id="IPR000214">
    <property type="entry name" value="Znf_DNA_glyclase/AP_lyase"/>
</dbReference>
<feature type="domain" description="Formamidopyrimidine-DNA glycosylase catalytic" evidence="15">
    <location>
        <begin position="2"/>
        <end position="246"/>
    </location>
</feature>
<keyword evidence="11" id="KW-0511">Multifunctional enzyme</keyword>
<keyword evidence="10" id="KW-0456">Lyase</keyword>
<evidence type="ECO:0000256" key="10">
    <source>
        <dbReference type="ARBA" id="ARBA00023239"/>
    </source>
</evidence>
<dbReference type="GO" id="GO:0003906">
    <property type="term" value="F:DNA-(apurinic or apyrimidinic site) endonuclease activity"/>
    <property type="evidence" value="ECO:0007669"/>
    <property type="project" value="InterPro"/>
</dbReference>
<dbReference type="PANTHER" id="PTHR22993:SF9">
    <property type="entry name" value="FORMAMIDOPYRIMIDINE-DNA GLYCOSYLASE"/>
    <property type="match status" value="1"/>
</dbReference>
<dbReference type="GO" id="GO:0016829">
    <property type="term" value="F:lyase activity"/>
    <property type="evidence" value="ECO:0007669"/>
    <property type="project" value="UniProtKB-KW"/>
</dbReference>
<evidence type="ECO:0000256" key="11">
    <source>
        <dbReference type="ARBA" id="ARBA00023268"/>
    </source>
</evidence>
<dbReference type="SMART" id="SM00898">
    <property type="entry name" value="Fapy_DNA_glyco"/>
    <property type="match status" value="1"/>
</dbReference>
<name>A0A0S8GAA3_UNCW3</name>
<keyword evidence="5 13" id="KW-0863">Zinc-finger</keyword>
<dbReference type="SUPFAM" id="SSF81624">
    <property type="entry name" value="N-terminal domain of MutM-like DNA repair proteins"/>
    <property type="match status" value="1"/>
</dbReference>
<dbReference type="GO" id="GO:0008270">
    <property type="term" value="F:zinc ion binding"/>
    <property type="evidence" value="ECO:0007669"/>
    <property type="project" value="UniProtKB-KW"/>
</dbReference>
<accession>A0A0S8GAA3</accession>
<evidence type="ECO:0000256" key="2">
    <source>
        <dbReference type="ARBA" id="ARBA00009409"/>
    </source>
</evidence>
<dbReference type="Pfam" id="PF06831">
    <property type="entry name" value="H2TH"/>
    <property type="match status" value="1"/>
</dbReference>
<evidence type="ECO:0000256" key="7">
    <source>
        <dbReference type="ARBA" id="ARBA00022833"/>
    </source>
</evidence>
<dbReference type="PROSITE" id="PS51066">
    <property type="entry name" value="ZF_FPG_2"/>
    <property type="match status" value="1"/>
</dbReference>
<evidence type="ECO:0000259" key="15">
    <source>
        <dbReference type="PROSITE" id="PS51068"/>
    </source>
</evidence>
<keyword evidence="9" id="KW-0234">DNA repair</keyword>
<dbReference type="InterPro" id="IPR035937">
    <property type="entry name" value="FPG_N"/>
</dbReference>
<dbReference type="InterPro" id="IPR012319">
    <property type="entry name" value="FPG_cat"/>
</dbReference>
<proteinExistence type="inferred from homology"/>
<evidence type="ECO:0000256" key="12">
    <source>
        <dbReference type="ARBA" id="ARBA00023295"/>
    </source>
</evidence>
<comment type="caution">
    <text evidence="16">The sequence shown here is derived from an EMBL/GenBank/DDBJ whole genome shotgun (WGS) entry which is preliminary data.</text>
</comment>
<dbReference type="GO" id="GO:0034039">
    <property type="term" value="F:8-oxo-7,8-dihydroguanine DNA N-glycosylase activity"/>
    <property type="evidence" value="ECO:0007669"/>
    <property type="project" value="TreeGrafter"/>
</dbReference>
<protein>
    <submittedName>
        <fullName evidence="16">Uncharacterized protein</fullName>
    </submittedName>
</protein>
<evidence type="ECO:0000256" key="9">
    <source>
        <dbReference type="ARBA" id="ARBA00023204"/>
    </source>
</evidence>
<dbReference type="GO" id="GO:0006284">
    <property type="term" value="P:base-excision repair"/>
    <property type="evidence" value="ECO:0007669"/>
    <property type="project" value="InterPro"/>
</dbReference>
<evidence type="ECO:0000313" key="17">
    <source>
        <dbReference type="Proteomes" id="UP000051096"/>
    </source>
</evidence>
<dbReference type="Pfam" id="PF01149">
    <property type="entry name" value="Fapy_DNA_glyco"/>
    <property type="match status" value="1"/>
</dbReference>
<keyword evidence="8" id="KW-0238">DNA-binding</keyword>
<dbReference type="PANTHER" id="PTHR22993">
    <property type="entry name" value="FORMAMIDOPYRIMIDINE-DNA GLYCOSYLASE"/>
    <property type="match status" value="1"/>
</dbReference>
<evidence type="ECO:0000256" key="5">
    <source>
        <dbReference type="ARBA" id="ARBA00022771"/>
    </source>
</evidence>